<keyword evidence="3" id="KW-1185">Reference proteome</keyword>
<dbReference type="GO" id="GO:0001164">
    <property type="term" value="F:RNA polymerase I core promoter sequence-specific DNA binding"/>
    <property type="evidence" value="ECO:0007669"/>
    <property type="project" value="TreeGrafter"/>
</dbReference>
<dbReference type="GeneID" id="20653514"/>
<dbReference type="InParanoid" id="G4YIQ6"/>
<dbReference type="KEGG" id="psoj:PHYSODRAFT_467092"/>
<organism evidence="2 3">
    <name type="scientific">Phytophthora sojae (strain P6497)</name>
    <name type="common">Soybean stem and root rot agent</name>
    <name type="synonym">Phytophthora megasperma f. sp. glycines</name>
    <dbReference type="NCBI Taxonomy" id="1094619"/>
    <lineage>
        <taxon>Eukaryota</taxon>
        <taxon>Sar</taxon>
        <taxon>Stramenopiles</taxon>
        <taxon>Oomycota</taxon>
        <taxon>Peronosporomycetes</taxon>
        <taxon>Peronosporales</taxon>
        <taxon>Peronosporaceae</taxon>
        <taxon>Phytophthora</taxon>
    </lineage>
</organism>
<reference evidence="2 3" key="1">
    <citation type="journal article" date="2006" name="Science">
        <title>Phytophthora genome sequences uncover evolutionary origins and mechanisms of pathogenesis.</title>
        <authorList>
            <person name="Tyler B.M."/>
            <person name="Tripathy S."/>
            <person name="Zhang X."/>
            <person name="Dehal P."/>
            <person name="Jiang R.H."/>
            <person name="Aerts A."/>
            <person name="Arredondo F.D."/>
            <person name="Baxter L."/>
            <person name="Bensasson D."/>
            <person name="Beynon J.L."/>
            <person name="Chapman J."/>
            <person name="Damasceno C.M."/>
            <person name="Dorrance A.E."/>
            <person name="Dou D."/>
            <person name="Dickerman A.W."/>
            <person name="Dubchak I.L."/>
            <person name="Garbelotto M."/>
            <person name="Gijzen M."/>
            <person name="Gordon S.G."/>
            <person name="Govers F."/>
            <person name="Grunwald N.J."/>
            <person name="Huang W."/>
            <person name="Ivors K.L."/>
            <person name="Jones R.W."/>
            <person name="Kamoun S."/>
            <person name="Krampis K."/>
            <person name="Lamour K.H."/>
            <person name="Lee M.K."/>
            <person name="McDonald W.H."/>
            <person name="Medina M."/>
            <person name="Meijer H.J."/>
            <person name="Nordberg E.K."/>
            <person name="Maclean D.J."/>
            <person name="Ospina-Giraldo M.D."/>
            <person name="Morris P.F."/>
            <person name="Phuntumart V."/>
            <person name="Putnam N.H."/>
            <person name="Rash S."/>
            <person name="Rose J.K."/>
            <person name="Sakihama Y."/>
            <person name="Salamov A.A."/>
            <person name="Savidor A."/>
            <person name="Scheuring C.F."/>
            <person name="Smith B.M."/>
            <person name="Sobral B.W."/>
            <person name="Terry A."/>
            <person name="Torto-Alalibo T.A."/>
            <person name="Win J."/>
            <person name="Xu Z."/>
            <person name="Zhang H."/>
            <person name="Grigoriev I.V."/>
            <person name="Rokhsar D.S."/>
            <person name="Boore J.L."/>
        </authorList>
    </citation>
    <scope>NUCLEOTIDE SEQUENCE [LARGE SCALE GENOMIC DNA]</scope>
    <source>
        <strain evidence="2 3">P6497</strain>
    </source>
</reference>
<name>G4YIQ6_PHYSP</name>
<dbReference type="InterPro" id="IPR049087">
    <property type="entry name" value="TAF1C_beta-prop"/>
</dbReference>
<evidence type="ECO:0000313" key="2">
    <source>
        <dbReference type="EMBL" id="EGZ28476.1"/>
    </source>
</evidence>
<dbReference type="OMA" id="SACLTHF"/>
<dbReference type="PANTHER" id="PTHR15319">
    <property type="entry name" value="TATA BOX-BINDING PROTEIN ASSOCIATED FACTOR RNA POLYMERASE I SUBUNIT C"/>
    <property type="match status" value="1"/>
</dbReference>
<dbReference type="AlphaFoldDB" id="G4YIQ6"/>
<evidence type="ECO:0000259" key="1">
    <source>
        <dbReference type="Pfam" id="PF20641"/>
    </source>
</evidence>
<accession>G4YIQ6</accession>
<dbReference type="RefSeq" id="XP_009515751.1">
    <property type="nucleotide sequence ID" value="XM_009517456.1"/>
</dbReference>
<dbReference type="InterPro" id="IPR038801">
    <property type="entry name" value="TAF1C"/>
</dbReference>
<dbReference type="EMBL" id="JH159151">
    <property type="protein sequence ID" value="EGZ28476.1"/>
    <property type="molecule type" value="Genomic_DNA"/>
</dbReference>
<evidence type="ECO:0000313" key="3">
    <source>
        <dbReference type="Proteomes" id="UP000002640"/>
    </source>
</evidence>
<proteinExistence type="predicted"/>
<gene>
    <name evidence="2" type="ORF">PHYSODRAFT_467092</name>
</gene>
<dbReference type="GO" id="GO:0001650">
    <property type="term" value="C:fibrillar center"/>
    <property type="evidence" value="ECO:0007669"/>
    <property type="project" value="TreeGrafter"/>
</dbReference>
<protein>
    <recommendedName>
        <fullName evidence="1">TAF1C beta-propeller domain-containing protein</fullName>
    </recommendedName>
</protein>
<dbReference type="Pfam" id="PF20641">
    <property type="entry name" value="TAF1C_beta-prop"/>
    <property type="match status" value="1"/>
</dbReference>
<feature type="domain" description="TAF1C beta-propeller" evidence="1">
    <location>
        <begin position="127"/>
        <end position="220"/>
    </location>
</feature>
<dbReference type="PANTHER" id="PTHR15319:SF1">
    <property type="entry name" value="TATA BOX-BINDING PROTEIN-ASSOCIATED FACTOR RNA POLYMERASE I SUBUNIT C"/>
    <property type="match status" value="1"/>
</dbReference>
<dbReference type="Proteomes" id="UP000002640">
    <property type="component" value="Unassembled WGS sequence"/>
</dbReference>
<sequence>MLTQLPVCCGYCRPQEDSSKVVKWQGNAIAGVDCGQDGHVVFYPTGHVLQQACAWHSKGESEEDPACSSTVIETGARIRQFVVMGSKDAYRSTSASQIYAAARGSTNCTIVAAPSRVTPQNVRKMQAKTKISFPEMINHIAGSPHAEAELAFVTDGVVRCWDPESGIRTVNKHCMNLADRVQRCEYSSHPRVIWTANRVKVSTLDLREPPQHPSTLFDLTGAGAYVTIYDVKRRARNPFQFVVGTGVSVELVDSRMAKQPLISWAQPESYSPESETKCSIGAIDEVDLSASANGERGYIVSSSKRPKVTTLFPFERNRKRKRGKVMSLVSLRSNGDDDYSMTPRISTEQLIASDAPLDLHMEDGGEFTHLTGFCALRDEDSASASIYQFSSAGDLYSHRVSFGRSQTYHAAVQPEYVVSDYRVLISACLTHFL</sequence>